<dbReference type="STRING" id="1110509.Mhar_1136"/>
<dbReference type="RefSeq" id="WP_014586689.1">
    <property type="nucleotide sequence ID" value="NC_017527.1"/>
</dbReference>
<dbReference type="OrthoDB" id="120859at2157"/>
<evidence type="ECO:0008006" key="3">
    <source>
        <dbReference type="Google" id="ProtNLM"/>
    </source>
</evidence>
<reference evidence="1 2" key="1">
    <citation type="journal article" date="2012" name="PLoS ONE">
        <title>The genome characteristics and predicted function of methyl-group oxidation pathway in the obligate aceticlastic methanogens, Methanosaeta spp.</title>
        <authorList>
            <person name="Zhu J."/>
            <person name="Zheng H."/>
            <person name="Ai G."/>
            <person name="Zhang G."/>
            <person name="Liu D."/>
            <person name="Liu X."/>
            <person name="Dong X."/>
        </authorList>
    </citation>
    <scope>NUCLEOTIDE SEQUENCE [LARGE SCALE GENOMIC DNA]</scope>
    <source>
        <strain evidence="1 2">6Ac</strain>
    </source>
</reference>
<dbReference type="PATRIC" id="fig|1110509.7.peg.1262"/>
<accession>G7WMT9</accession>
<dbReference type="InterPro" id="IPR012032">
    <property type="entry name" value="UCP006598"/>
</dbReference>
<name>G7WMT9_METH6</name>
<evidence type="ECO:0000313" key="1">
    <source>
        <dbReference type="EMBL" id="AET64504.1"/>
    </source>
</evidence>
<dbReference type="EMBL" id="CP003117">
    <property type="protein sequence ID" value="AET64504.1"/>
    <property type="molecule type" value="Genomic_DNA"/>
</dbReference>
<dbReference type="Proteomes" id="UP000005877">
    <property type="component" value="Chromosome"/>
</dbReference>
<dbReference type="KEGG" id="mhi:Mhar_1136"/>
<keyword evidence="2" id="KW-1185">Reference proteome</keyword>
<dbReference type="GeneID" id="12510305"/>
<dbReference type="Pfam" id="PF09890">
    <property type="entry name" value="DUF2117"/>
    <property type="match status" value="1"/>
</dbReference>
<dbReference type="AlphaFoldDB" id="G7WMT9"/>
<proteinExistence type="predicted"/>
<gene>
    <name evidence="1" type="ordered locus">Mhar_1136</name>
</gene>
<evidence type="ECO:0000313" key="2">
    <source>
        <dbReference type="Proteomes" id="UP000005877"/>
    </source>
</evidence>
<organism evidence="1 2">
    <name type="scientific">Methanothrix harundinacea (strain 6Ac)</name>
    <name type="common">Methanosaeta harundinacea</name>
    <dbReference type="NCBI Taxonomy" id="1110509"/>
    <lineage>
        <taxon>Archaea</taxon>
        <taxon>Methanobacteriati</taxon>
        <taxon>Methanobacteriota</taxon>
        <taxon>Stenosarchaea group</taxon>
        <taxon>Methanomicrobia</taxon>
        <taxon>Methanotrichales</taxon>
        <taxon>Methanotrichaceae</taxon>
        <taxon>Methanothrix</taxon>
    </lineage>
</organism>
<sequence length="364" mass="38181">MRASRAADEIGVVVHGPEVVDSGRAREALDRLERIGSVTAVLGGTMGRVAVIDAALEDRIDISRRETPSRSVQRLMPSVDVVVLLNYAKTAETGLAFGAMVAERAKPHKPLILAEYSGPFASVLAGGAGGIAERIAGALGFPMVAAPQPPGMTASSGRTVTRTIFGAVPGENVSVNGIVIGRAEEERVTISATDGRIVQVLGAEVKEHGLEKIPSVDLEAAILRTGDVRRTEASARRVREPGRDAVLIDHAAEGTFEAARGAGVAVTVGDDTTAIAGEVLARLGIPLVGIVDGDLDMLCPRTVAPKGSYILRVRPGSDDLVGRRVREEVFGGGDRISMEGLDNEDLVDLVKRAAGEDLRSLRRL</sequence>
<protein>
    <recommendedName>
        <fullName evidence="3">DUF2117 domain-containing protein</fullName>
    </recommendedName>
</protein>
<dbReference type="HOGENOM" id="CLU_038447_0_0_2"/>